<proteinExistence type="predicted"/>
<evidence type="ECO:0000256" key="1">
    <source>
        <dbReference type="SAM" id="MobiDB-lite"/>
    </source>
</evidence>
<evidence type="ECO:0000313" key="3">
    <source>
        <dbReference type="Proteomes" id="UP000815325"/>
    </source>
</evidence>
<evidence type="ECO:0000313" key="2">
    <source>
        <dbReference type="EMBL" id="KAF5837578.1"/>
    </source>
</evidence>
<feature type="compositionally biased region" description="Acidic residues" evidence="1">
    <location>
        <begin position="121"/>
        <end position="130"/>
    </location>
</feature>
<name>A0ABQ7GSL4_DUNSA</name>
<sequence length="163" mass="16811">MMLAALPPALHGDVTNESALAQFTAALRSFRPSATVLEAEIAGVKSAGALVGGGQQLELGRKNTNEVMQRKRATHAVVIEKERKRKQLQAPAAAAAASSAHGPGIAKAGAQGSGTTHREEVGEDVDDEGAGPDSLRAAREAAVKAAAYGDGVLNEGKYRCAKW</sequence>
<comment type="caution">
    <text evidence="2">The sequence shown here is derived from an EMBL/GenBank/DDBJ whole genome shotgun (WGS) entry which is preliminary data.</text>
</comment>
<protein>
    <submittedName>
        <fullName evidence="2">Uncharacterized protein</fullName>
    </submittedName>
</protein>
<feature type="compositionally biased region" description="Low complexity" evidence="1">
    <location>
        <begin position="90"/>
        <end position="100"/>
    </location>
</feature>
<dbReference type="EMBL" id="MU069610">
    <property type="protein sequence ID" value="KAF5837578.1"/>
    <property type="molecule type" value="Genomic_DNA"/>
</dbReference>
<gene>
    <name evidence="2" type="ORF">DUNSADRAFT_4148</name>
</gene>
<keyword evidence="3" id="KW-1185">Reference proteome</keyword>
<feature type="region of interest" description="Disordered" evidence="1">
    <location>
        <begin position="82"/>
        <end position="134"/>
    </location>
</feature>
<accession>A0ABQ7GSL4</accession>
<organism evidence="2 3">
    <name type="scientific">Dunaliella salina</name>
    <name type="common">Green alga</name>
    <name type="synonym">Protococcus salinus</name>
    <dbReference type="NCBI Taxonomy" id="3046"/>
    <lineage>
        <taxon>Eukaryota</taxon>
        <taxon>Viridiplantae</taxon>
        <taxon>Chlorophyta</taxon>
        <taxon>core chlorophytes</taxon>
        <taxon>Chlorophyceae</taxon>
        <taxon>CS clade</taxon>
        <taxon>Chlamydomonadales</taxon>
        <taxon>Dunaliellaceae</taxon>
        <taxon>Dunaliella</taxon>
    </lineage>
</organism>
<reference evidence="2" key="1">
    <citation type="submission" date="2017-08" db="EMBL/GenBank/DDBJ databases">
        <authorList>
            <person name="Polle J.E."/>
            <person name="Barry K."/>
            <person name="Cushman J."/>
            <person name="Schmutz J."/>
            <person name="Tran D."/>
            <person name="Hathwaick L.T."/>
            <person name="Yim W.C."/>
            <person name="Jenkins J."/>
            <person name="Mckie-Krisberg Z.M."/>
            <person name="Prochnik S."/>
            <person name="Lindquist E."/>
            <person name="Dockter R.B."/>
            <person name="Adam C."/>
            <person name="Molina H."/>
            <person name="Bunkerborg J."/>
            <person name="Jin E."/>
            <person name="Buchheim M."/>
            <person name="Magnuson J."/>
        </authorList>
    </citation>
    <scope>NUCLEOTIDE SEQUENCE</scope>
    <source>
        <strain evidence="2">CCAP 19/18</strain>
    </source>
</reference>
<dbReference type="Proteomes" id="UP000815325">
    <property type="component" value="Unassembled WGS sequence"/>
</dbReference>